<dbReference type="SUPFAM" id="SSF53474">
    <property type="entry name" value="alpha/beta-Hydrolases"/>
    <property type="match status" value="1"/>
</dbReference>
<evidence type="ECO:0000313" key="3">
    <source>
        <dbReference type="Proteomes" id="UP000253094"/>
    </source>
</evidence>
<dbReference type="InterPro" id="IPR001031">
    <property type="entry name" value="Thioesterase"/>
</dbReference>
<protein>
    <recommendedName>
        <fullName evidence="1">Thioesterase domain-containing protein</fullName>
    </recommendedName>
</protein>
<keyword evidence="3" id="KW-1185">Reference proteome</keyword>
<gene>
    <name evidence="2" type="ORF">DQ384_06395</name>
</gene>
<sequence length="297" mass="33055">MSTPFSEDKLAKLSPERRKLYEQMLARRAQTAAVRDSQAVVMRPGTEPRNLVLMNPSGGALFCYVPLTRALREGFPVLGCLSRPGDRAKPIERRLIEVGTRILDELGAELDLSTCVFAGWSFGACLAFEVARQHAERTGARQPVMLFDAEYATDLGVAVPDEEELRRQFVYDVSRLQGVPTSELGWLLKPLDSLTPIPDMLARSGVSLDLSEEETRDRYHIFAGAAEALYRYHPPAPYDGPVYALIAGAHMASTEAWRRQSTGEFHHLALSGDHYSVFDERNLPRVAHAVEEAMARV</sequence>
<dbReference type="Proteomes" id="UP000253094">
    <property type="component" value="Unassembled WGS sequence"/>
</dbReference>
<organism evidence="2 3">
    <name type="scientific">Sphaerisporangium album</name>
    <dbReference type="NCBI Taxonomy" id="509200"/>
    <lineage>
        <taxon>Bacteria</taxon>
        <taxon>Bacillati</taxon>
        <taxon>Actinomycetota</taxon>
        <taxon>Actinomycetes</taxon>
        <taxon>Streptosporangiales</taxon>
        <taxon>Streptosporangiaceae</taxon>
        <taxon>Sphaerisporangium</taxon>
    </lineage>
</organism>
<name>A0A367FP25_9ACTN</name>
<dbReference type="AlphaFoldDB" id="A0A367FP25"/>
<dbReference type="RefSeq" id="WP_114027755.1">
    <property type="nucleotide sequence ID" value="NZ_QOIL01000003.1"/>
</dbReference>
<dbReference type="InterPro" id="IPR029058">
    <property type="entry name" value="AB_hydrolase_fold"/>
</dbReference>
<evidence type="ECO:0000313" key="2">
    <source>
        <dbReference type="EMBL" id="RCG32138.1"/>
    </source>
</evidence>
<comment type="caution">
    <text evidence="2">The sequence shown here is derived from an EMBL/GenBank/DDBJ whole genome shotgun (WGS) entry which is preliminary data.</text>
</comment>
<reference evidence="2 3" key="1">
    <citation type="submission" date="2018-06" db="EMBL/GenBank/DDBJ databases">
        <title>Sphaerisporangium craniellae sp. nov., isolated from a marine sponge in the South China Sea.</title>
        <authorList>
            <person name="Li L."/>
        </authorList>
    </citation>
    <scope>NUCLEOTIDE SEQUENCE [LARGE SCALE GENOMIC DNA]</scope>
    <source>
        <strain evidence="2 3">CCTCC AA 208026</strain>
    </source>
</reference>
<evidence type="ECO:0000259" key="1">
    <source>
        <dbReference type="Pfam" id="PF00975"/>
    </source>
</evidence>
<dbReference type="OrthoDB" id="2472181at2"/>
<dbReference type="EMBL" id="QOIL01000003">
    <property type="protein sequence ID" value="RCG32138.1"/>
    <property type="molecule type" value="Genomic_DNA"/>
</dbReference>
<feature type="domain" description="Thioesterase" evidence="1">
    <location>
        <begin position="50"/>
        <end position="291"/>
    </location>
</feature>
<accession>A0A367FP25</accession>
<dbReference type="Pfam" id="PF00975">
    <property type="entry name" value="Thioesterase"/>
    <property type="match status" value="1"/>
</dbReference>
<proteinExistence type="predicted"/>
<dbReference type="Gene3D" id="3.40.50.1820">
    <property type="entry name" value="alpha/beta hydrolase"/>
    <property type="match status" value="1"/>
</dbReference>